<dbReference type="Proteomes" id="UP000007753">
    <property type="component" value="Chromosome 1"/>
</dbReference>
<dbReference type="eggNOG" id="COG2119">
    <property type="taxonomic scope" value="Bacteria"/>
</dbReference>
<keyword evidence="4 6" id="KW-1133">Transmembrane helix</keyword>
<dbReference type="PANTHER" id="PTHR12608">
    <property type="entry name" value="TRANSMEMBRANE PROTEIN HTP-1 RELATED"/>
    <property type="match status" value="1"/>
</dbReference>
<dbReference type="HOGENOM" id="CLU_040186_2_1_5"/>
<comment type="similarity">
    <text evidence="2 6">Belongs to the GDT1 family.</text>
</comment>
<comment type="subcellular location">
    <subcellularLocation>
        <location evidence="1 6">Membrane</location>
        <topology evidence="1 6">Multi-pass membrane protein</topology>
    </subcellularLocation>
</comment>
<evidence type="ECO:0000256" key="6">
    <source>
        <dbReference type="RuleBase" id="RU365102"/>
    </source>
</evidence>
<feature type="transmembrane region" description="Helical" evidence="6">
    <location>
        <begin position="148"/>
        <end position="165"/>
    </location>
</feature>
<feature type="transmembrane region" description="Helical" evidence="6">
    <location>
        <begin position="185"/>
        <end position="206"/>
    </location>
</feature>
<evidence type="ECO:0000256" key="4">
    <source>
        <dbReference type="ARBA" id="ARBA00022989"/>
    </source>
</evidence>
<keyword evidence="8" id="KW-1185">Reference proteome</keyword>
<dbReference type="GO" id="GO:0046873">
    <property type="term" value="F:metal ion transmembrane transporter activity"/>
    <property type="evidence" value="ECO:0007669"/>
    <property type="project" value="InterPro"/>
</dbReference>
<reference evidence="7 8" key="1">
    <citation type="journal article" date="2010" name="J. Bacteriol.">
        <title>Complete genome sequence of the representative gamma-hexachlorocyclohexane-degrading bacterium Sphingobium japonicum UT26.</title>
        <authorList>
            <person name="Nagata Y."/>
            <person name="Ohtsubo Y."/>
            <person name="Endo R."/>
            <person name="Ichikawa N."/>
            <person name="Ankai A."/>
            <person name="Oguchi A."/>
            <person name="Fukui S."/>
            <person name="Fujita N."/>
            <person name="Tsuda M."/>
        </authorList>
    </citation>
    <scope>NUCLEOTIDE SEQUENCE [LARGE SCALE GENOMIC DNA]</scope>
    <source>
        <strain evidence="8">DSM 16413 / CCM 7287 / MTCC 6362 / UT26 / NBRC 101211 / UT26S</strain>
    </source>
</reference>
<evidence type="ECO:0000313" key="7">
    <source>
        <dbReference type="EMBL" id="BAI95079.1"/>
    </source>
</evidence>
<dbReference type="Pfam" id="PF01169">
    <property type="entry name" value="GDT1"/>
    <property type="match status" value="2"/>
</dbReference>
<keyword evidence="3 6" id="KW-0812">Transmembrane</keyword>
<keyword evidence="5 6" id="KW-0472">Membrane</keyword>
<evidence type="ECO:0000256" key="1">
    <source>
        <dbReference type="ARBA" id="ARBA00004141"/>
    </source>
</evidence>
<accession>D4YXJ7</accession>
<dbReference type="AlphaFoldDB" id="D4YXJ7"/>
<proteinExistence type="inferred from homology"/>
<dbReference type="PANTHER" id="PTHR12608:SF1">
    <property type="entry name" value="TRANSMEMBRANE PROTEIN 165"/>
    <property type="match status" value="1"/>
</dbReference>
<evidence type="ECO:0000256" key="3">
    <source>
        <dbReference type="ARBA" id="ARBA00022692"/>
    </source>
</evidence>
<evidence type="ECO:0000256" key="2">
    <source>
        <dbReference type="ARBA" id="ARBA00009190"/>
    </source>
</evidence>
<protein>
    <recommendedName>
        <fullName evidence="6">GDT1 family protein</fullName>
    </recommendedName>
</protein>
<dbReference type="KEGG" id="sjp:SJA_C1-02450"/>
<dbReference type="STRING" id="452662.SJA_C1-02450"/>
<dbReference type="InterPro" id="IPR001727">
    <property type="entry name" value="GDT1-like"/>
</dbReference>
<feature type="transmembrane region" description="Helical" evidence="6">
    <location>
        <begin position="86"/>
        <end position="106"/>
    </location>
</feature>
<organism evidence="7 8">
    <name type="scientific">Sphingobium indicum (strain DSM 16413 / CCM 7287 / MTCC 6362 / UT26 / NBRC 101211 / UT26S)</name>
    <name type="common">Sphingobium japonicum</name>
    <dbReference type="NCBI Taxonomy" id="452662"/>
    <lineage>
        <taxon>Bacteria</taxon>
        <taxon>Pseudomonadati</taxon>
        <taxon>Pseudomonadota</taxon>
        <taxon>Alphaproteobacteria</taxon>
        <taxon>Sphingomonadales</taxon>
        <taxon>Sphingomonadaceae</taxon>
        <taxon>Sphingobium</taxon>
    </lineage>
</organism>
<sequence>MAERPWRAGCEGWFDVLSASGETNGIIFSVRPGGRGWWHCVFTFARPGQTPMEAFFTSTALVALAEMGDKTQLLAMLLATRFRKPVPIILGILAATLANHFLAALVGHSVAGALTQPWFRYAVAASFIAMAVWTLIPDKFDEDEPLKAPSRAGVFMTTLIAFFLVEMGDKTQVATVMLGARFDNILAVTAGTTLGMMIANVPAVLFGGALARKVPMRALQVGAALLFLALGLWMIADLRGWIG</sequence>
<name>D4YXJ7_SPHIU</name>
<gene>
    <name evidence="7" type="ordered locus">SJA_C1-02450</name>
</gene>
<evidence type="ECO:0000313" key="8">
    <source>
        <dbReference type="Proteomes" id="UP000007753"/>
    </source>
</evidence>
<evidence type="ECO:0000256" key="5">
    <source>
        <dbReference type="ARBA" id="ARBA00023136"/>
    </source>
</evidence>
<feature type="transmembrane region" description="Helical" evidence="6">
    <location>
        <begin position="218"/>
        <end position="236"/>
    </location>
</feature>
<feature type="transmembrane region" description="Helical" evidence="6">
    <location>
        <begin position="118"/>
        <end position="136"/>
    </location>
</feature>
<dbReference type="GO" id="GO:0016020">
    <property type="term" value="C:membrane"/>
    <property type="evidence" value="ECO:0007669"/>
    <property type="project" value="UniProtKB-SubCell"/>
</dbReference>
<dbReference type="EMBL" id="AP010803">
    <property type="protein sequence ID" value="BAI95079.1"/>
    <property type="molecule type" value="Genomic_DNA"/>
</dbReference>